<sequence length="371" mass="41429">MLTVVLILANLVLLIVLVAFFVLRSTPFGAAPAGKRRARVEASFHYRDGQFQNPEPTPQLTEGVSMARVMRAFFFTRNPRKKPPAPLPSVQSDLKNLSRAWNGVVWFGHSSYLLVAEGKSFLVDPVLSGHASPFSFSTRAFPGSDVFKPEHFPRIDFLVLTHDHWDHLDYGAVLALKGKAGRIITGLGTGAHLERWGFPAHSIVELDWWEGKDLGDGFRITAAPARHFSGRGFKRNGAAWTAFALQTPGRKIFLGGDSGYGKHFKEIGEKLGPFDLALLECGQYNAFWKYIHMMPEEIVTAARDLGARRLLPVHWGKFSLSMHDWDEPIRRAVVEAEKQGLPLLHPMIGQLVDLDAPGPQVKWWEHVGANR</sequence>
<proteinExistence type="predicted"/>
<evidence type="ECO:0000259" key="1">
    <source>
        <dbReference type="Pfam" id="PF12706"/>
    </source>
</evidence>
<reference evidence="2 3" key="1">
    <citation type="submission" date="2019-03" db="EMBL/GenBank/DDBJ databases">
        <authorList>
            <person name="Kim M.K.M."/>
        </authorList>
    </citation>
    <scope>NUCLEOTIDE SEQUENCE [LARGE SCALE GENOMIC DNA]</scope>
    <source>
        <strain evidence="2 3">17J68-15</strain>
    </source>
</reference>
<dbReference type="GO" id="GO:0005737">
    <property type="term" value="C:cytoplasm"/>
    <property type="evidence" value="ECO:0007669"/>
    <property type="project" value="TreeGrafter"/>
</dbReference>
<dbReference type="EMBL" id="SKFH01000016">
    <property type="protein sequence ID" value="TCZ70521.1"/>
    <property type="molecule type" value="Genomic_DNA"/>
</dbReference>
<dbReference type="InterPro" id="IPR001279">
    <property type="entry name" value="Metallo-B-lactamas"/>
</dbReference>
<dbReference type="OrthoDB" id="9805728at2"/>
<dbReference type="PANTHER" id="PTHR15032">
    <property type="entry name" value="N-ACYL-PHOSPHATIDYLETHANOLAMINE-HYDROLYZING PHOSPHOLIPASE D"/>
    <property type="match status" value="1"/>
</dbReference>
<dbReference type="Pfam" id="PF12706">
    <property type="entry name" value="Lactamase_B_2"/>
    <property type="match status" value="1"/>
</dbReference>
<dbReference type="SUPFAM" id="SSF56281">
    <property type="entry name" value="Metallo-hydrolase/oxidoreductase"/>
    <property type="match status" value="1"/>
</dbReference>
<evidence type="ECO:0000313" key="2">
    <source>
        <dbReference type="EMBL" id="TCZ70521.1"/>
    </source>
</evidence>
<dbReference type="InterPro" id="IPR024884">
    <property type="entry name" value="NAPE-PLD"/>
</dbReference>
<keyword evidence="2" id="KW-0378">Hydrolase</keyword>
<dbReference type="GO" id="GO:0008270">
    <property type="term" value="F:zinc ion binding"/>
    <property type="evidence" value="ECO:0007669"/>
    <property type="project" value="InterPro"/>
</dbReference>
<comment type="caution">
    <text evidence="2">The sequence shown here is derived from an EMBL/GenBank/DDBJ whole genome shotgun (WGS) entry which is preliminary data.</text>
</comment>
<dbReference type="PIRSF" id="PIRSF038896">
    <property type="entry name" value="NAPE-PLD"/>
    <property type="match status" value="1"/>
</dbReference>
<protein>
    <submittedName>
        <fullName evidence="2">MBL fold metallo-hydrolase</fullName>
    </submittedName>
</protein>
<gene>
    <name evidence="2" type="ORF">E0486_11230</name>
</gene>
<organism evidence="2 3">
    <name type="scientific">Flaviaesturariibacter aridisoli</name>
    <dbReference type="NCBI Taxonomy" id="2545761"/>
    <lineage>
        <taxon>Bacteria</taxon>
        <taxon>Pseudomonadati</taxon>
        <taxon>Bacteroidota</taxon>
        <taxon>Chitinophagia</taxon>
        <taxon>Chitinophagales</taxon>
        <taxon>Chitinophagaceae</taxon>
        <taxon>Flaviaestuariibacter</taxon>
    </lineage>
</organism>
<dbReference type="GO" id="GO:0070290">
    <property type="term" value="F:N-acylphosphatidylethanolamine-specific phospholipase D activity"/>
    <property type="evidence" value="ECO:0007669"/>
    <property type="project" value="InterPro"/>
</dbReference>
<feature type="domain" description="Metallo-beta-lactamase" evidence="1">
    <location>
        <begin position="121"/>
        <end position="315"/>
    </location>
</feature>
<dbReference type="InterPro" id="IPR036866">
    <property type="entry name" value="RibonucZ/Hydroxyglut_hydro"/>
</dbReference>
<dbReference type="RefSeq" id="WP_131852275.1">
    <property type="nucleotide sequence ID" value="NZ_SKFH01000016.1"/>
</dbReference>
<dbReference type="AlphaFoldDB" id="A0A4R4DYA4"/>
<dbReference type="Proteomes" id="UP000295164">
    <property type="component" value="Unassembled WGS sequence"/>
</dbReference>
<dbReference type="Gene3D" id="3.60.15.10">
    <property type="entry name" value="Ribonuclease Z/Hydroxyacylglutathione hydrolase-like"/>
    <property type="match status" value="1"/>
</dbReference>
<evidence type="ECO:0000313" key="3">
    <source>
        <dbReference type="Proteomes" id="UP000295164"/>
    </source>
</evidence>
<dbReference type="PANTHER" id="PTHR15032:SF4">
    <property type="entry name" value="N-ACYL-PHOSPHATIDYLETHANOLAMINE-HYDROLYZING PHOSPHOLIPASE D"/>
    <property type="match status" value="1"/>
</dbReference>
<accession>A0A4R4DYA4</accession>
<keyword evidence="3" id="KW-1185">Reference proteome</keyword>
<name>A0A4R4DYA4_9BACT</name>